<keyword evidence="7" id="KW-1185">Reference proteome</keyword>
<dbReference type="InterPro" id="IPR001611">
    <property type="entry name" value="Leu-rich_rpt"/>
</dbReference>
<evidence type="ECO:0000256" key="3">
    <source>
        <dbReference type="SAM" id="Phobius"/>
    </source>
</evidence>
<comment type="caution">
    <text evidence="5">The sequence shown here is derived from an EMBL/GenBank/DDBJ whole genome shotgun (WGS) entry which is preliminary data.</text>
</comment>
<dbReference type="STRING" id="54915.ADS79_25780"/>
<keyword evidence="1" id="KW-0433">Leucine-rich repeat</keyword>
<keyword evidence="3" id="KW-0472">Membrane</keyword>
<accession>A0A0K9YKV8</accession>
<dbReference type="EMBL" id="LGIQ01000011">
    <property type="protein sequence ID" value="KNB69319.1"/>
    <property type="molecule type" value="Genomic_DNA"/>
</dbReference>
<sequence length="623" mass="70857">MEFIKLSCPNCQGDVEYKEGKKKIKCLYCGTELLLKENNVYYVDQTINNYYGTAPAQARPKSNAKLLLLPLIIICMLAGFFFLANNQSEYSIQNEVPVRTMPESEVLLFFLKDIFNKGAAMPTEEEIATIRYLSVYRDNDQWHIGYSFDDPFTNEQTKISNYVITDKLLNTQRIEQKDFEAFSGLSVLKLMNEYYISKSDRISFRHLQGLKSYKGSFNESFSSFAHYFGDKANIVELSTQIRSNEEMALLLQFPNLQSLEISYVDESVTDFHILNQLSSLKSLSLTMVNDLKWLSSLTGLTSLTIDNSDATDFSSFYALSQLQKLKLTLLRNLKTLDFVQNMPNLQSLDLENVDITNLEPLRNKPSLTKLRLASLYQVDSVEVVNSLPSLTELSIPGFGGTVSPIKASNLKRAELKDSFLPKLQAPALKSLTVYIRGSFDNLDGADLVKFPQLEQLSVMEHGEFVGIRSLNRLPNLKTLNLDETSFYSETSALFDLQHVKTLNCNKCSFQLNSEKPFANNTLEHLSLNKPSFRIGNGDWLHETDKLMPYFTNFTALRSFTMQDTSLGVLSFMKNWQQIEELHLENNAISNIEPLLKLPNLKKLYILGNQVQNKSVLGKGILIY</sequence>
<dbReference type="Gene3D" id="3.80.10.10">
    <property type="entry name" value="Ribonuclease Inhibitor"/>
    <property type="match status" value="2"/>
</dbReference>
<protein>
    <submittedName>
        <fullName evidence="5">Cell wall anchor protein</fullName>
    </submittedName>
</protein>
<evidence type="ECO:0000256" key="1">
    <source>
        <dbReference type="ARBA" id="ARBA00022614"/>
    </source>
</evidence>
<reference evidence="4 7" key="3">
    <citation type="submission" date="2019-06" db="EMBL/GenBank/DDBJ databases">
        <title>Whole genome shotgun sequence of Brevibacillus reuszeri NBRC 15719.</title>
        <authorList>
            <person name="Hosoyama A."/>
            <person name="Uohara A."/>
            <person name="Ohji S."/>
            <person name="Ichikawa N."/>
        </authorList>
    </citation>
    <scope>NUCLEOTIDE SEQUENCE [LARGE SCALE GENOMIC DNA]</scope>
    <source>
        <strain evidence="4 7">NBRC 15719</strain>
    </source>
</reference>
<dbReference type="Pfam" id="PF12799">
    <property type="entry name" value="LRR_4"/>
    <property type="match status" value="1"/>
</dbReference>
<evidence type="ECO:0000256" key="2">
    <source>
        <dbReference type="ARBA" id="ARBA00022737"/>
    </source>
</evidence>
<dbReference type="InterPro" id="IPR025875">
    <property type="entry name" value="Leu-rich_rpt_4"/>
</dbReference>
<feature type="transmembrane region" description="Helical" evidence="3">
    <location>
        <begin position="66"/>
        <end position="84"/>
    </location>
</feature>
<evidence type="ECO:0000313" key="6">
    <source>
        <dbReference type="Proteomes" id="UP000036834"/>
    </source>
</evidence>
<dbReference type="EMBL" id="BJON01000017">
    <property type="protein sequence ID" value="GED70729.1"/>
    <property type="molecule type" value="Genomic_DNA"/>
</dbReference>
<dbReference type="RefSeq" id="WP_049741322.1">
    <property type="nucleotide sequence ID" value="NZ_BJON01000017.1"/>
</dbReference>
<dbReference type="PANTHER" id="PTHR46652:SF3">
    <property type="entry name" value="LEUCINE-RICH REPEAT-CONTAINING PROTEIN 9"/>
    <property type="match status" value="1"/>
</dbReference>
<dbReference type="PROSITE" id="PS51450">
    <property type="entry name" value="LRR"/>
    <property type="match status" value="2"/>
</dbReference>
<dbReference type="Proteomes" id="UP000036834">
    <property type="component" value="Unassembled WGS sequence"/>
</dbReference>
<dbReference type="Proteomes" id="UP000319578">
    <property type="component" value="Unassembled WGS sequence"/>
</dbReference>
<keyword evidence="3" id="KW-0812">Transmembrane</keyword>
<dbReference type="InterPro" id="IPR050836">
    <property type="entry name" value="SDS22/Internalin_LRR"/>
</dbReference>
<proteinExistence type="predicted"/>
<keyword evidence="2" id="KW-0677">Repeat</keyword>
<evidence type="ECO:0000313" key="5">
    <source>
        <dbReference type="EMBL" id="KNB69319.1"/>
    </source>
</evidence>
<dbReference type="PATRIC" id="fig|54915.3.peg.4314"/>
<dbReference type="AlphaFoldDB" id="A0A0K9YKV8"/>
<dbReference type="PANTHER" id="PTHR46652">
    <property type="entry name" value="LEUCINE-RICH REPEAT AND IQ DOMAIN-CONTAINING PROTEIN 1-RELATED"/>
    <property type="match status" value="1"/>
</dbReference>
<reference evidence="6" key="1">
    <citation type="submission" date="2015-07" db="EMBL/GenBank/DDBJ databases">
        <title>Genome sequencing project for genomic taxonomy and phylogenomics of Bacillus-like bacteria.</title>
        <authorList>
            <person name="Liu B."/>
            <person name="Wang J."/>
            <person name="Zhu Y."/>
            <person name="Liu G."/>
            <person name="Chen Q."/>
            <person name="Chen Z."/>
            <person name="Lan J."/>
            <person name="Che J."/>
            <person name="Ge C."/>
            <person name="Shi H."/>
            <person name="Pan Z."/>
            <person name="Liu X."/>
        </authorList>
    </citation>
    <scope>NUCLEOTIDE SEQUENCE [LARGE SCALE GENOMIC DNA]</scope>
    <source>
        <strain evidence="6">DSM 9887</strain>
    </source>
</reference>
<evidence type="ECO:0000313" key="7">
    <source>
        <dbReference type="Proteomes" id="UP000319578"/>
    </source>
</evidence>
<evidence type="ECO:0000313" key="4">
    <source>
        <dbReference type="EMBL" id="GED70729.1"/>
    </source>
</evidence>
<keyword evidence="3" id="KW-1133">Transmembrane helix</keyword>
<organism evidence="5 6">
    <name type="scientific">Brevibacillus reuszeri</name>
    <dbReference type="NCBI Taxonomy" id="54915"/>
    <lineage>
        <taxon>Bacteria</taxon>
        <taxon>Bacillati</taxon>
        <taxon>Bacillota</taxon>
        <taxon>Bacilli</taxon>
        <taxon>Bacillales</taxon>
        <taxon>Paenibacillaceae</taxon>
        <taxon>Brevibacillus</taxon>
    </lineage>
</organism>
<reference evidence="5" key="2">
    <citation type="submission" date="2015-07" db="EMBL/GenBank/DDBJ databases">
        <title>MeaNS - Measles Nucleotide Surveillance Program.</title>
        <authorList>
            <person name="Tran T."/>
            <person name="Druce J."/>
        </authorList>
    </citation>
    <scope>NUCLEOTIDE SEQUENCE</scope>
    <source>
        <strain evidence="5">DSM 9887</strain>
    </source>
</reference>
<dbReference type="SUPFAM" id="SSF52058">
    <property type="entry name" value="L domain-like"/>
    <property type="match status" value="2"/>
</dbReference>
<gene>
    <name evidence="5" type="ORF">ADS79_25780</name>
    <name evidence="4" type="ORF">BRE01_44310</name>
</gene>
<dbReference type="OrthoDB" id="2725310at2"/>
<dbReference type="InterPro" id="IPR032675">
    <property type="entry name" value="LRR_dom_sf"/>
</dbReference>
<dbReference type="Gene3D" id="2.20.28.30">
    <property type="entry name" value="RNA polymerase ii, chain L"/>
    <property type="match status" value="1"/>
</dbReference>
<name>A0A0K9YKV8_9BACL</name>